<keyword evidence="8" id="KW-0276">Fatty acid metabolism</keyword>
<dbReference type="InterPro" id="IPR055060">
    <property type="entry name" value="ACOX_C_alpha1"/>
</dbReference>
<dbReference type="Pfam" id="PF14749">
    <property type="entry name" value="Acyl-CoA_ox_N"/>
    <property type="match status" value="1"/>
</dbReference>
<evidence type="ECO:0000256" key="7">
    <source>
        <dbReference type="ARBA" id="ARBA00022827"/>
    </source>
</evidence>
<evidence type="ECO:0000256" key="1">
    <source>
        <dbReference type="ARBA" id="ARBA00001201"/>
    </source>
</evidence>
<organism evidence="18 19">
    <name type="scientific">Didymella exigua CBS 183.55</name>
    <dbReference type="NCBI Taxonomy" id="1150837"/>
    <lineage>
        <taxon>Eukaryota</taxon>
        <taxon>Fungi</taxon>
        <taxon>Dikarya</taxon>
        <taxon>Ascomycota</taxon>
        <taxon>Pezizomycotina</taxon>
        <taxon>Dothideomycetes</taxon>
        <taxon>Pleosporomycetidae</taxon>
        <taxon>Pleosporales</taxon>
        <taxon>Pleosporineae</taxon>
        <taxon>Didymellaceae</taxon>
        <taxon>Didymella</taxon>
    </lineage>
</organism>
<proteinExistence type="inferred from homology"/>
<dbReference type="PANTHER" id="PTHR10909:SF250">
    <property type="entry name" value="PEROXISOMAL ACYL-COENZYME A OXIDASE 1"/>
    <property type="match status" value="1"/>
</dbReference>
<dbReference type="InterPro" id="IPR046373">
    <property type="entry name" value="Acyl-CoA_Oxase/DH_mid-dom_sf"/>
</dbReference>
<dbReference type="GO" id="GO:0005504">
    <property type="term" value="F:fatty acid binding"/>
    <property type="evidence" value="ECO:0007669"/>
    <property type="project" value="TreeGrafter"/>
</dbReference>
<keyword evidence="6 12" id="KW-0285">Flavoprotein</keyword>
<comment type="similarity">
    <text evidence="5 12">Belongs to the acyl-CoA oxidase family.</text>
</comment>
<dbReference type="GO" id="GO:0003997">
    <property type="term" value="F:acyl-CoA oxidase activity"/>
    <property type="evidence" value="ECO:0007669"/>
    <property type="project" value="UniProtKB-EC"/>
</dbReference>
<evidence type="ECO:0000256" key="11">
    <source>
        <dbReference type="ARBA" id="ARBA00023140"/>
    </source>
</evidence>
<comment type="cofactor">
    <cofactor evidence="2">
        <name>FAD</name>
        <dbReference type="ChEBI" id="CHEBI:57692"/>
    </cofactor>
</comment>
<dbReference type="GO" id="GO:0005777">
    <property type="term" value="C:peroxisome"/>
    <property type="evidence" value="ECO:0007669"/>
    <property type="project" value="UniProtKB-SubCell"/>
</dbReference>
<evidence type="ECO:0000256" key="13">
    <source>
        <dbReference type="PIRSR" id="PIRSR000168-1"/>
    </source>
</evidence>
<dbReference type="FunFam" id="1.20.140.10:FF:000007">
    <property type="entry name" value="Acyl-coenzyme A oxidase"/>
    <property type="match status" value="1"/>
</dbReference>
<feature type="domain" description="Acyl-coenzyme A oxidase N-terminal" evidence="16">
    <location>
        <begin position="24"/>
        <end position="109"/>
    </location>
</feature>
<dbReference type="InterPro" id="IPR037069">
    <property type="entry name" value="AcylCoA_DH/ox_N_sf"/>
</dbReference>
<keyword evidence="10" id="KW-0443">Lipid metabolism</keyword>
<dbReference type="InterPro" id="IPR002655">
    <property type="entry name" value="Acyl-CoA_oxidase_C"/>
</dbReference>
<comment type="catalytic activity">
    <reaction evidence="1">
        <text>a 2,3-saturated acyl-CoA + O2 = a (2E)-enoyl-CoA + H2O2</text>
        <dbReference type="Rhea" id="RHEA:38959"/>
        <dbReference type="ChEBI" id="CHEBI:15379"/>
        <dbReference type="ChEBI" id="CHEBI:16240"/>
        <dbReference type="ChEBI" id="CHEBI:58856"/>
        <dbReference type="ChEBI" id="CHEBI:65111"/>
        <dbReference type="EC" id="1.3.3.6"/>
    </reaction>
</comment>
<evidence type="ECO:0000256" key="8">
    <source>
        <dbReference type="ARBA" id="ARBA00022832"/>
    </source>
</evidence>
<dbReference type="EMBL" id="ML979020">
    <property type="protein sequence ID" value="KAF1922622.1"/>
    <property type="molecule type" value="Genomic_DNA"/>
</dbReference>
<dbReference type="Pfam" id="PF01756">
    <property type="entry name" value="ACOX"/>
    <property type="match status" value="1"/>
</dbReference>
<evidence type="ECO:0000256" key="6">
    <source>
        <dbReference type="ARBA" id="ARBA00022630"/>
    </source>
</evidence>
<accession>A0A6A5R4L3</accession>
<evidence type="ECO:0000313" key="18">
    <source>
        <dbReference type="EMBL" id="KAF1922622.1"/>
    </source>
</evidence>
<dbReference type="InterPro" id="IPR009100">
    <property type="entry name" value="AcylCoA_DH/oxidase_NM_dom_sf"/>
</dbReference>
<evidence type="ECO:0000256" key="10">
    <source>
        <dbReference type="ARBA" id="ARBA00023098"/>
    </source>
</evidence>
<dbReference type="SUPFAM" id="SSF47203">
    <property type="entry name" value="Acyl-CoA dehydrogenase C-terminal domain-like"/>
    <property type="match status" value="2"/>
</dbReference>
<dbReference type="InterPro" id="IPR036250">
    <property type="entry name" value="AcylCo_DH-like_C"/>
</dbReference>
<dbReference type="Proteomes" id="UP000800082">
    <property type="component" value="Unassembled WGS sequence"/>
</dbReference>
<dbReference type="InterPro" id="IPR012258">
    <property type="entry name" value="Acyl-CoA_oxidase"/>
</dbReference>
<keyword evidence="11" id="KW-0576">Peroxisome</keyword>
<dbReference type="SUPFAM" id="SSF56645">
    <property type="entry name" value="Acyl-CoA dehydrogenase NM domain-like"/>
    <property type="match status" value="1"/>
</dbReference>
<evidence type="ECO:0000256" key="12">
    <source>
        <dbReference type="PIRNR" id="PIRNR000168"/>
    </source>
</evidence>
<protein>
    <recommendedName>
        <fullName evidence="12">Acyl-coenzyme A oxidase</fullName>
    </recommendedName>
</protein>
<evidence type="ECO:0000313" key="19">
    <source>
        <dbReference type="Proteomes" id="UP000800082"/>
    </source>
</evidence>
<gene>
    <name evidence="18" type="ORF">M421DRAFT_104963</name>
</gene>
<evidence type="ECO:0000259" key="16">
    <source>
        <dbReference type="Pfam" id="PF14749"/>
    </source>
</evidence>
<dbReference type="Gene3D" id="1.10.540.10">
    <property type="entry name" value="Acyl-CoA dehydrogenase/oxidase, N-terminal domain"/>
    <property type="match status" value="1"/>
</dbReference>
<dbReference type="RefSeq" id="XP_033442875.1">
    <property type="nucleotide sequence ID" value="XM_033587082.1"/>
</dbReference>
<dbReference type="AlphaFoldDB" id="A0A6A5R4L3"/>
<evidence type="ECO:0000256" key="14">
    <source>
        <dbReference type="PIRSR" id="PIRSR000168-2"/>
    </source>
</evidence>
<evidence type="ECO:0000259" key="17">
    <source>
        <dbReference type="Pfam" id="PF22924"/>
    </source>
</evidence>
<dbReference type="Gene3D" id="1.20.140.10">
    <property type="entry name" value="Butyryl-CoA Dehydrogenase, subunit A, domain 3"/>
    <property type="match status" value="2"/>
</dbReference>
<feature type="domain" description="Acyl-CoA oxidase C-alpha1" evidence="17">
    <location>
        <begin position="249"/>
        <end position="412"/>
    </location>
</feature>
<keyword evidence="9" id="KW-0560">Oxidoreductase</keyword>
<dbReference type="GO" id="GO:0055088">
    <property type="term" value="P:lipid homeostasis"/>
    <property type="evidence" value="ECO:0007669"/>
    <property type="project" value="TreeGrafter"/>
</dbReference>
<comment type="subcellular location">
    <subcellularLocation>
        <location evidence="3">Peroxisome</location>
    </subcellularLocation>
</comment>
<sequence>MNKARAGSVDTFELTCLLWKRKATVQKRRDAFNTAREGIYEQRLRMGKAIFEDLQQHDHDIFIWITPRYNLINASPFGHQGVLFEPAIEHNGTEEQKTKWLSLARSGKILGTYCQTELGHGSFIRDLETTATFDGVTDEFVIDSPTASSAKFWPAGLGFSITHAVVMAQLIVGDKSLGPHLFIVQIRSLQDGTPRVGVKMGDIGYNEKDNGYAAFEHVRIPRTYMLMGHSTLKCDGTCTADYNRAKLSYSVMLLVRSKMPAIFAVQLAQAVTIATRYSVVREQGLGPDNSLDTETSVMSYKSQHFRTLTLVAKSYAMFFAGQDCKAQYVDLKARQNRGDHSTLASVHALCAGLKAYVTSEAADGAGEARKLCGGHGFMSISGLPDLIGVTAGGCTLEGENHVMWQQLGRYLLKQVDAIQAGQDADEQVRYLAPEGPSIPCSATDRRFLDTSVQLSIYRHRAQRLVSKAHWLVHSSRKPKSEAWNEHMMLIISASRAHIEYVVLQSFNAIINSPPAPFSPTLETVLERVRSFFALPTIINPRSTDALHFIESNTWGEAYLNTSQLDTIRFLVNELLEQLLPEAIALTDAWDFRMRAYANIMRWVEQMPINRGSVEGSWGRWVGPILNKEDRAKL</sequence>
<evidence type="ECO:0000256" key="4">
    <source>
        <dbReference type="ARBA" id="ARBA00004846"/>
    </source>
</evidence>
<evidence type="ECO:0000256" key="3">
    <source>
        <dbReference type="ARBA" id="ARBA00004275"/>
    </source>
</evidence>
<keyword evidence="19" id="KW-1185">Reference proteome</keyword>
<dbReference type="InterPro" id="IPR029320">
    <property type="entry name" value="Acyl-CoA_ox_N"/>
</dbReference>
<feature type="domain" description="Acyl-CoA oxidase C-terminal" evidence="15">
    <location>
        <begin position="450"/>
        <end position="591"/>
    </location>
</feature>
<evidence type="ECO:0000259" key="15">
    <source>
        <dbReference type="Pfam" id="PF01756"/>
    </source>
</evidence>
<dbReference type="OrthoDB" id="538336at2759"/>
<evidence type="ECO:0000256" key="2">
    <source>
        <dbReference type="ARBA" id="ARBA00001974"/>
    </source>
</evidence>
<keyword evidence="7 12" id="KW-0274">FAD</keyword>
<dbReference type="FunFam" id="1.20.140.10:FF:000015">
    <property type="entry name" value="Acyl-coenzyme A oxidase"/>
    <property type="match status" value="1"/>
</dbReference>
<dbReference type="GO" id="GO:0033540">
    <property type="term" value="P:fatty acid beta-oxidation using acyl-CoA oxidase"/>
    <property type="evidence" value="ECO:0007669"/>
    <property type="project" value="TreeGrafter"/>
</dbReference>
<evidence type="ECO:0000256" key="9">
    <source>
        <dbReference type="ARBA" id="ARBA00023002"/>
    </source>
</evidence>
<comment type="pathway">
    <text evidence="4">Lipid metabolism; peroxisomal fatty acid beta-oxidation.</text>
</comment>
<dbReference type="Gene3D" id="2.40.110.10">
    <property type="entry name" value="Butyryl-CoA Dehydrogenase, subunit A, domain 2"/>
    <property type="match status" value="1"/>
</dbReference>
<feature type="active site" description="Proton acceptor" evidence="13">
    <location>
        <position position="397"/>
    </location>
</feature>
<evidence type="ECO:0000256" key="5">
    <source>
        <dbReference type="ARBA" id="ARBA00006288"/>
    </source>
</evidence>
<dbReference type="GeneID" id="54344728"/>
<dbReference type="Pfam" id="PF22924">
    <property type="entry name" value="ACOX_C_alpha1"/>
    <property type="match status" value="1"/>
</dbReference>
<dbReference type="FunFam" id="2.40.110.10:FF:000050">
    <property type="entry name" value="Acyl-coenzyme A oxidase"/>
    <property type="match status" value="1"/>
</dbReference>
<name>A0A6A5R4L3_9PLEO</name>
<dbReference type="PANTHER" id="PTHR10909">
    <property type="entry name" value="ELECTRON TRANSPORT OXIDOREDUCTASE"/>
    <property type="match status" value="1"/>
</dbReference>
<dbReference type="PIRSF" id="PIRSF000168">
    <property type="entry name" value="Acyl-CoA_oxidase"/>
    <property type="match status" value="1"/>
</dbReference>
<dbReference type="GO" id="GO:0071949">
    <property type="term" value="F:FAD binding"/>
    <property type="evidence" value="ECO:0007669"/>
    <property type="project" value="InterPro"/>
</dbReference>
<feature type="binding site" evidence="14">
    <location>
        <position position="116"/>
    </location>
    <ligand>
        <name>FAD</name>
        <dbReference type="ChEBI" id="CHEBI:57692"/>
    </ligand>
</feature>
<reference evidence="18" key="1">
    <citation type="journal article" date="2020" name="Stud. Mycol.">
        <title>101 Dothideomycetes genomes: a test case for predicting lifestyles and emergence of pathogens.</title>
        <authorList>
            <person name="Haridas S."/>
            <person name="Albert R."/>
            <person name="Binder M."/>
            <person name="Bloem J."/>
            <person name="Labutti K."/>
            <person name="Salamov A."/>
            <person name="Andreopoulos B."/>
            <person name="Baker S."/>
            <person name="Barry K."/>
            <person name="Bills G."/>
            <person name="Bluhm B."/>
            <person name="Cannon C."/>
            <person name="Castanera R."/>
            <person name="Culley D."/>
            <person name="Daum C."/>
            <person name="Ezra D."/>
            <person name="Gonzalez J."/>
            <person name="Henrissat B."/>
            <person name="Kuo A."/>
            <person name="Liang C."/>
            <person name="Lipzen A."/>
            <person name="Lutzoni F."/>
            <person name="Magnuson J."/>
            <person name="Mondo S."/>
            <person name="Nolan M."/>
            <person name="Ohm R."/>
            <person name="Pangilinan J."/>
            <person name="Park H.-J."/>
            <person name="Ramirez L."/>
            <person name="Alfaro M."/>
            <person name="Sun H."/>
            <person name="Tritt A."/>
            <person name="Yoshinaga Y."/>
            <person name="Zwiers L.-H."/>
            <person name="Turgeon B."/>
            <person name="Goodwin S."/>
            <person name="Spatafora J."/>
            <person name="Crous P."/>
            <person name="Grigoriev I."/>
        </authorList>
    </citation>
    <scope>NUCLEOTIDE SEQUENCE</scope>
    <source>
        <strain evidence="18">CBS 183.55</strain>
    </source>
</reference>